<dbReference type="PANTHER" id="PTHR30576:SF10">
    <property type="entry name" value="SLL5057 PROTEIN"/>
    <property type="match status" value="1"/>
</dbReference>
<accession>A0A1M6E8X7</accession>
<feature type="transmembrane region" description="Helical" evidence="7">
    <location>
        <begin position="109"/>
        <end position="129"/>
    </location>
</feature>
<dbReference type="NCBIfam" id="TIGR03025">
    <property type="entry name" value="EPS_sugtrans"/>
    <property type="match status" value="1"/>
</dbReference>
<evidence type="ECO:0000259" key="8">
    <source>
        <dbReference type="Pfam" id="PF02397"/>
    </source>
</evidence>
<comment type="similarity">
    <text evidence="2">Belongs to the bacterial sugar transferase family.</text>
</comment>
<evidence type="ECO:0000256" key="5">
    <source>
        <dbReference type="ARBA" id="ARBA00022989"/>
    </source>
</evidence>
<keyword evidence="5 7" id="KW-1133">Transmembrane helix</keyword>
<dbReference type="EMBL" id="FQYT01000007">
    <property type="protein sequence ID" value="SHI81891.1"/>
    <property type="molecule type" value="Genomic_DNA"/>
</dbReference>
<evidence type="ECO:0000313" key="10">
    <source>
        <dbReference type="Proteomes" id="UP000184342"/>
    </source>
</evidence>
<name>A0A1M6E8X7_9FIRM</name>
<feature type="domain" description="Bacterial sugar transferase" evidence="8">
    <location>
        <begin position="275"/>
        <end position="463"/>
    </location>
</feature>
<keyword evidence="3 9" id="KW-0808">Transferase</keyword>
<dbReference type="PANTHER" id="PTHR30576">
    <property type="entry name" value="COLANIC BIOSYNTHESIS UDP-GLUCOSE LIPID CARRIER TRANSFERASE"/>
    <property type="match status" value="1"/>
</dbReference>
<comment type="subcellular location">
    <subcellularLocation>
        <location evidence="1">Membrane</location>
        <topology evidence="1">Multi-pass membrane protein</topology>
    </subcellularLocation>
</comment>
<protein>
    <submittedName>
        <fullName evidence="9">Exopolysaccharide biosynthesis polyprenyl glycosylphosphotransferase</fullName>
    </submittedName>
</protein>
<feature type="transmembrane region" description="Helical" evidence="7">
    <location>
        <begin position="12"/>
        <end position="33"/>
    </location>
</feature>
<evidence type="ECO:0000256" key="1">
    <source>
        <dbReference type="ARBA" id="ARBA00004141"/>
    </source>
</evidence>
<sequence>MYKRIGSSWVKHLDFIILDLVCLQISFQLAYLLRYGVIQPYGNPFYMRMAFLLIFFHFIITFFSEMYSGILKRGCLSEFKKVIHYNAILLGCIFGYIFIMQISSAYSRIVFILFGVIDCFMMYGVRLYLKRILRAKTKDKKNQQQLLLLSNKAQAEDCIEKLQANKYSTLNLKGLIVFDEDMAGQHISGVPVLANLDTMMEFIRTHVVDEVLLNLESPKVAGEITRRCLQMGIAVHLHIGHIAAELPNAEVQKINDLTVITTSINTVTSRQLALKRIISLLGGAAGLLGMGIAFVIFAPPIYMQSPGPIFFSQTRVGRNGRPFRMYKFRSMYMDAEERKKDLMEHNKMQGHMFKMDNDPRITPIGRFLRATSLDELPQSINILLGDMELVGTRPPTMDEYKKYELHHKSRLAARPGLTGMWQVSGRSDITDFEEVVRLDNEYIENWTLSLDIKILWKTVLVVLRRRGSG</sequence>
<dbReference type="GO" id="GO:0016780">
    <property type="term" value="F:phosphotransferase activity, for other substituted phosphate groups"/>
    <property type="evidence" value="ECO:0007669"/>
    <property type="project" value="TreeGrafter"/>
</dbReference>
<evidence type="ECO:0000256" key="2">
    <source>
        <dbReference type="ARBA" id="ARBA00006464"/>
    </source>
</evidence>
<evidence type="ECO:0000313" key="9">
    <source>
        <dbReference type="EMBL" id="SHI81891.1"/>
    </source>
</evidence>
<dbReference type="OrthoDB" id="9808602at2"/>
<feature type="transmembrane region" description="Helical" evidence="7">
    <location>
        <begin position="45"/>
        <end position="63"/>
    </location>
</feature>
<dbReference type="Proteomes" id="UP000184342">
    <property type="component" value="Unassembled WGS sequence"/>
</dbReference>
<dbReference type="RefSeq" id="WP_073993152.1">
    <property type="nucleotide sequence ID" value="NZ_FQYT01000007.1"/>
</dbReference>
<dbReference type="InterPro" id="IPR017475">
    <property type="entry name" value="EPS_sugar_tfrase"/>
</dbReference>
<feature type="transmembrane region" description="Helical" evidence="7">
    <location>
        <begin position="277"/>
        <end position="302"/>
    </location>
</feature>
<proteinExistence type="inferred from homology"/>
<dbReference type="AlphaFoldDB" id="A0A1M6E8X7"/>
<evidence type="ECO:0000256" key="4">
    <source>
        <dbReference type="ARBA" id="ARBA00022692"/>
    </source>
</evidence>
<organism evidence="9 10">
    <name type="scientific">Parasporobacterium paucivorans DSM 15970</name>
    <dbReference type="NCBI Taxonomy" id="1122934"/>
    <lineage>
        <taxon>Bacteria</taxon>
        <taxon>Bacillati</taxon>
        <taxon>Bacillota</taxon>
        <taxon>Clostridia</taxon>
        <taxon>Lachnospirales</taxon>
        <taxon>Lachnospiraceae</taxon>
        <taxon>Parasporobacterium</taxon>
    </lineage>
</organism>
<keyword evidence="10" id="KW-1185">Reference proteome</keyword>
<dbReference type="Pfam" id="PF13727">
    <property type="entry name" value="CoA_binding_3"/>
    <property type="match status" value="1"/>
</dbReference>
<feature type="transmembrane region" description="Helical" evidence="7">
    <location>
        <begin position="83"/>
        <end position="103"/>
    </location>
</feature>
<dbReference type="STRING" id="1122934.SAMN02745691_00894"/>
<keyword evidence="6 7" id="KW-0472">Membrane</keyword>
<evidence type="ECO:0000256" key="7">
    <source>
        <dbReference type="SAM" id="Phobius"/>
    </source>
</evidence>
<evidence type="ECO:0000256" key="6">
    <source>
        <dbReference type="ARBA" id="ARBA00023136"/>
    </source>
</evidence>
<reference evidence="9 10" key="1">
    <citation type="submission" date="2016-11" db="EMBL/GenBank/DDBJ databases">
        <authorList>
            <person name="Jaros S."/>
            <person name="Januszkiewicz K."/>
            <person name="Wedrychowicz H."/>
        </authorList>
    </citation>
    <scope>NUCLEOTIDE SEQUENCE [LARGE SCALE GENOMIC DNA]</scope>
    <source>
        <strain evidence="9 10">DSM 15970</strain>
    </source>
</reference>
<dbReference type="Gene3D" id="3.40.50.720">
    <property type="entry name" value="NAD(P)-binding Rossmann-like Domain"/>
    <property type="match status" value="1"/>
</dbReference>
<dbReference type="Pfam" id="PF02397">
    <property type="entry name" value="Bac_transf"/>
    <property type="match status" value="1"/>
</dbReference>
<dbReference type="InterPro" id="IPR003362">
    <property type="entry name" value="Bact_transf"/>
</dbReference>
<dbReference type="GO" id="GO:0016020">
    <property type="term" value="C:membrane"/>
    <property type="evidence" value="ECO:0007669"/>
    <property type="project" value="UniProtKB-SubCell"/>
</dbReference>
<keyword evidence="4 7" id="KW-0812">Transmembrane</keyword>
<evidence type="ECO:0000256" key="3">
    <source>
        <dbReference type="ARBA" id="ARBA00022679"/>
    </source>
</evidence>
<gene>
    <name evidence="9" type="ORF">SAMN02745691_00894</name>
</gene>